<dbReference type="AlphaFoldDB" id="A0A644ZQA5"/>
<dbReference type="EMBL" id="VSSQ01009773">
    <property type="protein sequence ID" value="MPM42558.1"/>
    <property type="molecule type" value="Genomic_DNA"/>
</dbReference>
<evidence type="ECO:0000313" key="1">
    <source>
        <dbReference type="EMBL" id="MPM42558.1"/>
    </source>
</evidence>
<comment type="caution">
    <text evidence="1">The sequence shown here is derived from an EMBL/GenBank/DDBJ whole genome shotgun (WGS) entry which is preliminary data.</text>
</comment>
<organism evidence="1">
    <name type="scientific">bioreactor metagenome</name>
    <dbReference type="NCBI Taxonomy" id="1076179"/>
    <lineage>
        <taxon>unclassified sequences</taxon>
        <taxon>metagenomes</taxon>
        <taxon>ecological metagenomes</taxon>
    </lineage>
</organism>
<name>A0A644ZQA5_9ZZZZ</name>
<protein>
    <submittedName>
        <fullName evidence="1">Uncharacterized protein</fullName>
    </submittedName>
</protein>
<sequence length="100" mass="11332">MIYIQIEPIDYCSKQTAGKKATGTDVLKKMKTITIKLYDNVEELSKAGIVVPEDIPISDNDFEWDIVMFAEIYELIQVDRNGDDITLHYLDSGVPNSEMS</sequence>
<gene>
    <name evidence="1" type="ORF">SDC9_89224</name>
</gene>
<proteinExistence type="predicted"/>
<reference evidence="1" key="1">
    <citation type="submission" date="2019-08" db="EMBL/GenBank/DDBJ databases">
        <authorList>
            <person name="Kucharzyk K."/>
            <person name="Murdoch R.W."/>
            <person name="Higgins S."/>
            <person name="Loffler F."/>
        </authorList>
    </citation>
    <scope>NUCLEOTIDE SEQUENCE</scope>
</reference>
<accession>A0A644ZQA5</accession>